<dbReference type="EMBL" id="JAWXXV010000001">
    <property type="protein sequence ID" value="MDX5985120.1"/>
    <property type="molecule type" value="Genomic_DNA"/>
</dbReference>
<evidence type="ECO:0000313" key="2">
    <source>
        <dbReference type="EMBL" id="MDX5985120.1"/>
    </source>
</evidence>
<dbReference type="Gene3D" id="3.30.300.130">
    <property type="entry name" value="Fe-S cluster assembly (FSCA)"/>
    <property type="match status" value="1"/>
</dbReference>
<sequence length="96" mass="10297">MSVVDRIRERVAAIPEPCAFAMGRPTTLGAMGLIEAIEVEDGRATVTLCLTDTACVHFSSMQGYIADVLNDLPGITSVVVNQTLTELWTPDRMGDA</sequence>
<dbReference type="Proteomes" id="UP001279660">
    <property type="component" value="Unassembled WGS sequence"/>
</dbReference>
<gene>
    <name evidence="2" type="ORF">SIL82_12690</name>
</gene>
<comment type="caution">
    <text evidence="2">The sequence shown here is derived from an EMBL/GenBank/DDBJ whole genome shotgun (WGS) entry which is preliminary data.</text>
</comment>
<evidence type="ECO:0000313" key="3">
    <source>
        <dbReference type="Proteomes" id="UP001279660"/>
    </source>
</evidence>
<name>A0ABU4PN93_9SPHN</name>
<reference evidence="2 3" key="1">
    <citation type="submission" date="2023-11" db="EMBL/GenBank/DDBJ databases">
        <title>MicrobeMod: A computational toolkit for identifying prokaryotic methylation and restriction-modification with nanopore sequencing.</title>
        <authorList>
            <person name="Crits-Christoph A."/>
            <person name="Kang S.C."/>
            <person name="Lee H."/>
            <person name="Ostrov N."/>
        </authorList>
    </citation>
    <scope>NUCLEOTIDE SEQUENCE [LARGE SCALE GENOMIC DNA]</scope>
    <source>
        <strain evidence="2 3">ATCC 14820</strain>
    </source>
</reference>
<dbReference type="SUPFAM" id="SSF117916">
    <property type="entry name" value="Fe-S cluster assembly (FSCA) domain-like"/>
    <property type="match status" value="1"/>
</dbReference>
<evidence type="ECO:0000259" key="1">
    <source>
        <dbReference type="Pfam" id="PF01883"/>
    </source>
</evidence>
<dbReference type="Pfam" id="PF01883">
    <property type="entry name" value="FeS_assembly_P"/>
    <property type="match status" value="1"/>
</dbReference>
<proteinExistence type="predicted"/>
<organism evidence="2 3">
    <name type="scientific">Sphingomonas echinoides</name>
    <dbReference type="NCBI Taxonomy" id="59803"/>
    <lineage>
        <taxon>Bacteria</taxon>
        <taxon>Pseudomonadati</taxon>
        <taxon>Pseudomonadota</taxon>
        <taxon>Alphaproteobacteria</taxon>
        <taxon>Sphingomonadales</taxon>
        <taxon>Sphingomonadaceae</taxon>
        <taxon>Sphingomonas</taxon>
    </lineage>
</organism>
<keyword evidence="3" id="KW-1185">Reference proteome</keyword>
<protein>
    <submittedName>
        <fullName evidence="2">Iron-sulfur cluster assembly protein</fullName>
    </submittedName>
</protein>
<dbReference type="InterPro" id="IPR034904">
    <property type="entry name" value="FSCA_dom_sf"/>
</dbReference>
<dbReference type="RefSeq" id="WP_010402394.1">
    <property type="nucleotide sequence ID" value="NZ_JAWXXV010000001.1"/>
</dbReference>
<dbReference type="InterPro" id="IPR002744">
    <property type="entry name" value="MIP18-like"/>
</dbReference>
<accession>A0ABU4PN93</accession>
<feature type="domain" description="MIP18 family-like" evidence="1">
    <location>
        <begin position="25"/>
        <end position="78"/>
    </location>
</feature>